<keyword evidence="8" id="KW-1185">Reference proteome</keyword>
<dbReference type="PANTHER" id="PTHR43077:SF5">
    <property type="entry name" value="PHAGE INFECTION PROTEIN"/>
    <property type="match status" value="1"/>
</dbReference>
<dbReference type="RefSeq" id="WP_172242405.1">
    <property type="nucleotide sequence ID" value="NZ_BMDD01000002.1"/>
</dbReference>
<feature type="transmembrane region" description="Helical" evidence="5">
    <location>
        <begin position="686"/>
        <end position="711"/>
    </location>
</feature>
<evidence type="ECO:0000256" key="3">
    <source>
        <dbReference type="ARBA" id="ARBA00022989"/>
    </source>
</evidence>
<evidence type="ECO:0000256" key="1">
    <source>
        <dbReference type="ARBA" id="ARBA00004141"/>
    </source>
</evidence>
<name>A0ABQ1ZTB6_9BACL</name>
<feature type="transmembrane region" description="Helical" evidence="5">
    <location>
        <begin position="617"/>
        <end position="637"/>
    </location>
</feature>
<evidence type="ECO:0000256" key="2">
    <source>
        <dbReference type="ARBA" id="ARBA00022692"/>
    </source>
</evidence>
<keyword evidence="4 5" id="KW-0472">Membrane</keyword>
<dbReference type="Gene3D" id="3.40.1710.10">
    <property type="entry name" value="abc type-2 transporter like domain"/>
    <property type="match status" value="1"/>
</dbReference>
<keyword evidence="3 5" id="KW-1133">Transmembrane helix</keyword>
<dbReference type="PANTHER" id="PTHR43077">
    <property type="entry name" value="TRANSPORT PERMEASE YVFS-RELATED"/>
    <property type="match status" value="1"/>
</dbReference>
<feature type="transmembrane region" description="Helical" evidence="5">
    <location>
        <begin position="717"/>
        <end position="739"/>
    </location>
</feature>
<dbReference type="EMBL" id="BMDD01000002">
    <property type="protein sequence ID" value="GGH76063.1"/>
    <property type="molecule type" value="Genomic_DNA"/>
</dbReference>
<dbReference type="NCBIfam" id="TIGR03062">
    <property type="entry name" value="pip_yhgE_Cterm"/>
    <property type="match status" value="1"/>
</dbReference>
<feature type="domain" description="ABC-2 type transporter transmembrane" evidence="6">
    <location>
        <begin position="24"/>
        <end position="131"/>
    </location>
</feature>
<protein>
    <submittedName>
        <fullName evidence="7">Membrane protein</fullName>
    </submittedName>
</protein>
<dbReference type="InterPro" id="IPR013525">
    <property type="entry name" value="ABC2_TM"/>
</dbReference>
<dbReference type="NCBIfam" id="TIGR03061">
    <property type="entry name" value="pip_yhgE_Nterm"/>
    <property type="match status" value="1"/>
</dbReference>
<keyword evidence="2 5" id="KW-0812">Transmembrane</keyword>
<comment type="caution">
    <text evidence="7">The sequence shown here is derived from an EMBL/GenBank/DDBJ whole genome shotgun (WGS) entry which is preliminary data.</text>
</comment>
<reference evidence="8" key="1">
    <citation type="journal article" date="2019" name="Int. J. Syst. Evol. Microbiol.">
        <title>The Global Catalogue of Microorganisms (GCM) 10K type strain sequencing project: providing services to taxonomists for standard genome sequencing and annotation.</title>
        <authorList>
            <consortium name="The Broad Institute Genomics Platform"/>
            <consortium name="The Broad Institute Genome Sequencing Center for Infectious Disease"/>
            <person name="Wu L."/>
            <person name="Ma J."/>
        </authorList>
    </citation>
    <scope>NUCLEOTIDE SEQUENCE [LARGE SCALE GENOMIC DNA]</scope>
    <source>
        <strain evidence="8">CCM 8702</strain>
    </source>
</reference>
<feature type="domain" description="ABC-2 type transporter transmembrane" evidence="6">
    <location>
        <begin position="565"/>
        <end position="791"/>
    </location>
</feature>
<feature type="transmembrane region" description="Helical" evidence="5">
    <location>
        <begin position="20"/>
        <end position="39"/>
    </location>
</feature>
<dbReference type="InterPro" id="IPR017500">
    <property type="entry name" value="Phage_infect_YhgE_N"/>
</dbReference>
<accession>A0ABQ1ZTB6</accession>
<comment type="subcellular location">
    <subcellularLocation>
        <location evidence="1">Membrane</location>
        <topology evidence="1">Multi-pass membrane protein</topology>
    </subcellularLocation>
</comment>
<dbReference type="Pfam" id="PF12698">
    <property type="entry name" value="ABC2_membrane_3"/>
    <property type="match status" value="2"/>
</dbReference>
<sequence>MKSLAVFFNDLKTHLKNPKILIPIIVVLFIPVLYSGLFLKAFWDPYGKMDEIPVAVVNLDQGAQYDGTTLQAGQDLVDELKKDGSFDWQFVDADMAAQGMEDETYYMRITIPEDFSQKATTVLDEQPQTAQIEFSPNKGYNFLAGQIGETAMKEIKTKVSEKVTKTYTEKLFVKLDTISEGFGDAGEGAGKLKDGAGELGDGAGALKDGAAQLKDGLAQAGDGAVQLKDGAGRLEEGTLKLQNGTVTIQENLDKLAAGAVTLQNGQAELEKGAAQLTAGTGSLQTGAGRLADGLGKLSDAHGAIETGSTQLMQGATQLQAGIGQATEGVGSLRDALKQSAAGSTQLKEGLVASGAASAQLNAGAQGVADGLEQLLQASPQLAQSPDAQKLLAAAKTVAAGSSELSAGQAELSAGAERLDGAQQQMLSGAEQLAAGGAQLQSGAAGLVAGQQKLGEGLKQFGVKLNEAATGGQTLSAGAGKLAAGSEQLYAGLGQAKAGAGKLASGAEQLSAGAGKLGSGAGELASGAAQLGAGTDALASGATKLQDGAGKLEDGAGKLQKGATKLADGSGELQTKLGDAAVETAEVNKADANAQMYAAPVELNETVYHDVPNYGTGFAPYFLSLGLFVGALISTLVVPLRGSSVAETTGWNRFVSRFLSFFGMSLLQSALAIVVTLFVLKLEVQSVALFCLFTWVTSFSFTMMIQAFVTWLDNPGRFMMLLLLIFQLTTSAGTFPLELIPDWMKAFNPWMPMTHTVIGYKAAISTGLTEHVWSQTLLMAAIGVVCMILTLIYFLRNRDVRSPETSVKAAPVQAHA</sequence>
<proteinExistence type="predicted"/>
<evidence type="ECO:0000256" key="5">
    <source>
        <dbReference type="SAM" id="Phobius"/>
    </source>
</evidence>
<dbReference type="Gene3D" id="1.10.287.950">
    <property type="entry name" value="Methyl-accepting chemotaxis protein"/>
    <property type="match status" value="1"/>
</dbReference>
<evidence type="ECO:0000256" key="4">
    <source>
        <dbReference type="ARBA" id="ARBA00023136"/>
    </source>
</evidence>
<evidence type="ECO:0000313" key="7">
    <source>
        <dbReference type="EMBL" id="GGH76063.1"/>
    </source>
</evidence>
<dbReference type="NCBIfam" id="TIGR03057">
    <property type="entry name" value="xxxLxxG_by_4"/>
    <property type="match status" value="7"/>
</dbReference>
<dbReference type="InterPro" id="IPR023908">
    <property type="entry name" value="xxxLxxG_rpt"/>
</dbReference>
<dbReference type="Proteomes" id="UP000605427">
    <property type="component" value="Unassembled WGS sequence"/>
</dbReference>
<evidence type="ECO:0000313" key="8">
    <source>
        <dbReference type="Proteomes" id="UP000605427"/>
    </source>
</evidence>
<feature type="transmembrane region" description="Helical" evidence="5">
    <location>
        <begin position="775"/>
        <end position="794"/>
    </location>
</feature>
<dbReference type="InterPro" id="IPR051328">
    <property type="entry name" value="T7SS_ABC-Transporter"/>
</dbReference>
<feature type="transmembrane region" description="Helical" evidence="5">
    <location>
        <begin position="657"/>
        <end position="679"/>
    </location>
</feature>
<organism evidence="7 8">
    <name type="scientific">Saccharibacillus endophyticus</name>
    <dbReference type="NCBI Taxonomy" id="2060666"/>
    <lineage>
        <taxon>Bacteria</taxon>
        <taxon>Bacillati</taxon>
        <taxon>Bacillota</taxon>
        <taxon>Bacilli</taxon>
        <taxon>Bacillales</taxon>
        <taxon>Paenibacillaceae</taxon>
        <taxon>Saccharibacillus</taxon>
    </lineage>
</organism>
<evidence type="ECO:0000259" key="6">
    <source>
        <dbReference type="Pfam" id="PF12698"/>
    </source>
</evidence>
<dbReference type="InterPro" id="IPR017501">
    <property type="entry name" value="Phage_infect_YhgE_C"/>
</dbReference>
<gene>
    <name evidence="7" type="ORF">GCM10007362_17740</name>
</gene>